<dbReference type="SUPFAM" id="SSF50985">
    <property type="entry name" value="RCC1/BLIP-II"/>
    <property type="match status" value="1"/>
</dbReference>
<organism evidence="5 6">
    <name type="scientific">Rhodotorula paludigena</name>
    <dbReference type="NCBI Taxonomy" id="86838"/>
    <lineage>
        <taxon>Eukaryota</taxon>
        <taxon>Fungi</taxon>
        <taxon>Dikarya</taxon>
        <taxon>Basidiomycota</taxon>
        <taxon>Pucciniomycotina</taxon>
        <taxon>Microbotryomycetes</taxon>
        <taxon>Sporidiobolales</taxon>
        <taxon>Sporidiobolaceae</taxon>
        <taxon>Rhodotorula</taxon>
    </lineage>
</organism>
<feature type="compositionally biased region" description="Acidic residues" evidence="3">
    <location>
        <begin position="665"/>
        <end position="675"/>
    </location>
</feature>
<feature type="compositionally biased region" description="Low complexity" evidence="3">
    <location>
        <begin position="1103"/>
        <end position="1118"/>
    </location>
</feature>
<feature type="compositionally biased region" description="Basic and acidic residues" evidence="3">
    <location>
        <begin position="1431"/>
        <end position="1455"/>
    </location>
</feature>
<feature type="domain" description="BTB" evidence="4">
    <location>
        <begin position="708"/>
        <end position="763"/>
    </location>
</feature>
<protein>
    <recommendedName>
        <fullName evidence="4">BTB domain-containing protein</fullName>
    </recommendedName>
</protein>
<dbReference type="Gene3D" id="3.30.710.10">
    <property type="entry name" value="Potassium Channel Kv1.1, Chain A"/>
    <property type="match status" value="2"/>
</dbReference>
<dbReference type="Pfam" id="PF00651">
    <property type="entry name" value="BTB"/>
    <property type="match status" value="2"/>
</dbReference>
<feature type="region of interest" description="Disordered" evidence="3">
    <location>
        <begin position="651"/>
        <end position="675"/>
    </location>
</feature>
<feature type="region of interest" description="Disordered" evidence="3">
    <location>
        <begin position="31"/>
        <end position="60"/>
    </location>
</feature>
<dbReference type="SUPFAM" id="SSF48403">
    <property type="entry name" value="Ankyrin repeat"/>
    <property type="match status" value="1"/>
</dbReference>
<feature type="compositionally biased region" description="Polar residues" evidence="3">
    <location>
        <begin position="1328"/>
        <end position="1341"/>
    </location>
</feature>
<feature type="compositionally biased region" description="Pro residues" evidence="3">
    <location>
        <begin position="1552"/>
        <end position="1564"/>
    </location>
</feature>
<feature type="compositionally biased region" description="Low complexity" evidence="3">
    <location>
        <begin position="1082"/>
        <end position="1096"/>
    </location>
</feature>
<keyword evidence="1" id="KW-0677">Repeat</keyword>
<dbReference type="SUPFAM" id="SSF54695">
    <property type="entry name" value="POZ domain"/>
    <property type="match status" value="2"/>
</dbReference>
<dbReference type="PROSITE" id="PS50012">
    <property type="entry name" value="RCC1_3"/>
    <property type="match status" value="3"/>
</dbReference>
<dbReference type="CDD" id="cd18186">
    <property type="entry name" value="BTB_POZ_ZBTB_KLHL-like"/>
    <property type="match status" value="2"/>
</dbReference>
<feature type="compositionally biased region" description="Polar residues" evidence="3">
    <location>
        <begin position="1252"/>
        <end position="1266"/>
    </location>
</feature>
<evidence type="ECO:0000256" key="2">
    <source>
        <dbReference type="PROSITE-ProRule" id="PRU00235"/>
    </source>
</evidence>
<feature type="region of interest" description="Disordered" evidence="3">
    <location>
        <begin position="1421"/>
        <end position="1564"/>
    </location>
</feature>
<feature type="repeat" description="RCC1" evidence="2">
    <location>
        <begin position="364"/>
        <end position="416"/>
    </location>
</feature>
<proteinExistence type="predicted"/>
<feature type="compositionally biased region" description="Low complexity" evidence="3">
    <location>
        <begin position="1365"/>
        <end position="1380"/>
    </location>
</feature>
<gene>
    <name evidence="5" type="ORF">Rhopal_003364-T1</name>
</gene>
<feature type="region of interest" description="Disordered" evidence="3">
    <location>
        <begin position="1217"/>
        <end position="1399"/>
    </location>
</feature>
<feature type="repeat" description="RCC1" evidence="2">
    <location>
        <begin position="181"/>
        <end position="243"/>
    </location>
</feature>
<reference evidence="5 6" key="1">
    <citation type="submission" date="2021-12" db="EMBL/GenBank/DDBJ databases">
        <title>High titer production of polyol ester of fatty acids by Rhodotorula paludigena BS15 towards product separation-free biomass refinery.</title>
        <authorList>
            <person name="Mano J."/>
            <person name="Ono H."/>
            <person name="Tanaka T."/>
            <person name="Naito K."/>
            <person name="Sushida H."/>
            <person name="Ike M."/>
            <person name="Tokuyasu K."/>
            <person name="Kitaoka M."/>
        </authorList>
    </citation>
    <scope>NUCLEOTIDE SEQUENCE [LARGE SCALE GENOMIC DNA]</scope>
    <source>
        <strain evidence="5 6">BS15</strain>
    </source>
</reference>
<sequence length="1564" mass="164867">MNIDLHALYASRAIAKARSFIHRGLHGAGGGSGGGGDGGGGGASGLSKSPGQTGGGWGGGNVDRQAVVGEVNRRNHVGLTVLHLAVVESDAWALDWVELLLGVPQLQVNLQDGESGWSALHRALYAGNIAAARLLLARDDIDLRLKDREGLTPFDVYNSTVDGTNPSSDPLAANPLNPGRMELFSWGSNRNFVLGFASDSERTNPERVALRREEGGTGLAEHEPLRVKDVSMARLHTAIVTDERRNNIRLCGYGTGGRLGPTTQTQFTFTPLRDFPQQVSSVVLSPDHTVVVTTGGDVYTFGLNRFSQLGYPLDAPTPSPFAKAGSQQEDPIQSTPRRVVAALKKEVVLGAAASRTHTAVFTADSLYTWGTNRGQLGYPIAGNAVQVLPRKVTLGITQPVIQLTATENATACLLESREVVVLYHEAYIKVAFPLEPFPRHMMAFRPAQADSKPSIRKIASCGNTFAALSSLGDVFTFTLDSGSATSAPSNPLSSSMAAFSGLSSGGGGSDGTASPGRGSRLAVKPQRIWTLRRKFTAVTDVGVGLDGSIIICTVSGHVFIRSRKFEGSSSSKGSGLGLSTPSSSSGGSGGWKFARVPYLQRVIKVAANSTGGFAALRADVPLRFIDIEGPTLARDLLALLPHWQRVGPVEAALPTKPKRTPDAVGGEDESDDEDDKDAVIERDIEVAKRLMEVIRRWDLTWEVAQNGTDAVVNAGPRSIPVHKTVLAARSPVFAQHFATHRQIDLDCSPLAAFLLVHYLYSDDFPAVWDTRVGLPLRAALPKDERNALEVGVVKVELRQLAQALDLPALVQALERQVKTPPTPTLGATLTDLYAMSSTAASKTVSSLPASLKPDVVLRLADREVKCHSVVLRARCPFFSTFFDDADWHRSRRSSSKNGVVSFDFAHLSWDVMSLVLEHIYRDAGMSLFQTIERQSADEYIDFTVRVLAAANELLLDKLKQVCSAVLRSFVTLHNVCSILCDAAFYEAHDLARACMYFLSSSMETALETGLLDDLPADLLTALTAFIRERQGARMPISRSNFLFEEILPRHKEYYDSLDVGRPTGAAKRYRPAIVPNSPRPSPSALLSPGASPQLAPTPLSGKSPLLRPSMSPNLSPSLPAVREVDEPFALDEDFLLDSSTASTRPVVISPPGTSQAMLGKRRASVAPVGSPSSASFMPLGSPPPPRLQPWQATVAAAEASKAPLDLRSIMASESAAVERRTSAPRPAAVSSPTIVGGLSASAPSWRPVAPQRASSLASIQSEQKAASTPPVPRRLSVQPTASPSSPSIRSPPAQQSPSRATPPSSGHASPALRPDSTAALGPVITPTRLPSSSAKSGSGTRTPRAVFGGSDTPWQNFERMAGSTASPVAGPSSFAAASPSPISPPADPFARPPPAGSFAAIQSEQIAQLAAVKNHQAPRSFADVMAQEQADAARREQELREEKEFLSWFEEESRRVQKQNETPAKGPKSGKKGGGPGGGKGKGKAQGKKAVGAQNSDGSDAGPSAPQPSGLTASKPSRGGGGGGGRGGSSARGRGGAGGRGRGRGGGGGPGIPAPAPTPPGVAV</sequence>
<feature type="compositionally biased region" description="Pro residues" evidence="3">
    <location>
        <begin position="1381"/>
        <end position="1395"/>
    </location>
</feature>
<keyword evidence="6" id="KW-1185">Reference proteome</keyword>
<evidence type="ECO:0000256" key="1">
    <source>
        <dbReference type="ARBA" id="ARBA00022737"/>
    </source>
</evidence>
<dbReference type="InterPro" id="IPR051625">
    <property type="entry name" value="Signaling_Regulatory_Domain"/>
</dbReference>
<evidence type="ECO:0000259" key="4">
    <source>
        <dbReference type="PROSITE" id="PS50097"/>
    </source>
</evidence>
<dbReference type="InterPro" id="IPR009091">
    <property type="entry name" value="RCC1/BLIP-II"/>
</dbReference>
<name>A0AAV5GNT1_9BASI</name>
<dbReference type="InterPro" id="IPR000408">
    <property type="entry name" value="Reg_chr_condens"/>
</dbReference>
<feature type="compositionally biased region" description="Low complexity" evidence="3">
    <location>
        <begin position="1279"/>
        <end position="1305"/>
    </location>
</feature>
<evidence type="ECO:0000256" key="3">
    <source>
        <dbReference type="SAM" id="MobiDB-lite"/>
    </source>
</evidence>
<dbReference type="InterPro" id="IPR000210">
    <property type="entry name" value="BTB/POZ_dom"/>
</dbReference>
<dbReference type="EMBL" id="BQKY01000006">
    <property type="protein sequence ID" value="GJN90353.1"/>
    <property type="molecule type" value="Genomic_DNA"/>
</dbReference>
<dbReference type="Pfam" id="PF13540">
    <property type="entry name" value="RCC1_2"/>
    <property type="match status" value="1"/>
</dbReference>
<feature type="domain" description="BTB" evidence="4">
    <location>
        <begin position="853"/>
        <end position="920"/>
    </location>
</feature>
<dbReference type="Proteomes" id="UP001342314">
    <property type="component" value="Unassembled WGS sequence"/>
</dbReference>
<dbReference type="Gene3D" id="2.130.10.30">
    <property type="entry name" value="Regulator of chromosome condensation 1/beta-lactamase-inhibitor protein II"/>
    <property type="match status" value="2"/>
</dbReference>
<feature type="compositionally biased region" description="Gly residues" evidence="3">
    <location>
        <begin position="1518"/>
        <end position="1551"/>
    </location>
</feature>
<dbReference type="SMART" id="SM00225">
    <property type="entry name" value="BTB"/>
    <property type="match status" value="2"/>
</dbReference>
<dbReference type="InterPro" id="IPR036770">
    <property type="entry name" value="Ankyrin_rpt-contain_sf"/>
</dbReference>
<feature type="region of interest" description="Disordered" evidence="3">
    <location>
        <begin position="566"/>
        <end position="588"/>
    </location>
</feature>
<evidence type="ECO:0000313" key="5">
    <source>
        <dbReference type="EMBL" id="GJN90353.1"/>
    </source>
</evidence>
<feature type="compositionally biased region" description="Low complexity" evidence="3">
    <location>
        <begin position="567"/>
        <end position="585"/>
    </location>
</feature>
<evidence type="ECO:0000313" key="6">
    <source>
        <dbReference type="Proteomes" id="UP001342314"/>
    </source>
</evidence>
<dbReference type="PROSITE" id="PS50097">
    <property type="entry name" value="BTB"/>
    <property type="match status" value="2"/>
</dbReference>
<dbReference type="PANTHER" id="PTHR22872">
    <property type="entry name" value="BTK-BINDING PROTEIN-RELATED"/>
    <property type="match status" value="1"/>
</dbReference>
<accession>A0AAV5GNT1</accession>
<feature type="compositionally biased region" description="Gly residues" evidence="3">
    <location>
        <begin position="31"/>
        <end position="44"/>
    </location>
</feature>
<dbReference type="Gene3D" id="1.25.40.20">
    <property type="entry name" value="Ankyrin repeat-containing domain"/>
    <property type="match status" value="1"/>
</dbReference>
<dbReference type="PANTHER" id="PTHR22872:SF2">
    <property type="entry name" value="INHIBITOR OF BRUTON TYROSINE KINASE"/>
    <property type="match status" value="1"/>
</dbReference>
<feature type="repeat" description="RCC1" evidence="2">
    <location>
        <begin position="296"/>
        <end position="364"/>
    </location>
</feature>
<dbReference type="InterPro" id="IPR011333">
    <property type="entry name" value="SKP1/BTB/POZ_sf"/>
</dbReference>
<comment type="caution">
    <text evidence="5">The sequence shown here is derived from an EMBL/GenBank/DDBJ whole genome shotgun (WGS) entry which is preliminary data.</text>
</comment>
<feature type="region of interest" description="Disordered" evidence="3">
    <location>
        <begin position="1068"/>
        <end position="1118"/>
    </location>
</feature>